<gene>
    <name evidence="3" type="ORF">ACK4CP_05115</name>
</gene>
<dbReference type="Proteomes" id="UP001635817">
    <property type="component" value="Unassembled WGS sequence"/>
</dbReference>
<dbReference type="PANTHER" id="PTHR43619:SF2">
    <property type="entry name" value="S-ADENOSYL-L-METHIONINE-DEPENDENT METHYLTRANSFERASES SUPERFAMILY PROTEIN"/>
    <property type="match status" value="1"/>
</dbReference>
<keyword evidence="1 3" id="KW-0489">Methyltransferase</keyword>
<dbReference type="EMBL" id="JBKBDE010000001">
    <property type="protein sequence ID" value="MFN6549759.1"/>
    <property type="molecule type" value="Genomic_DNA"/>
</dbReference>
<dbReference type="RefSeq" id="WP_409548656.1">
    <property type="nucleotide sequence ID" value="NZ_JBKBDE010000001.1"/>
</dbReference>
<dbReference type="PIRSF" id="PIRSF028177">
    <property type="entry name" value="Polyketide_synth_Omtfrase_TcmP"/>
    <property type="match status" value="1"/>
</dbReference>
<evidence type="ECO:0000256" key="1">
    <source>
        <dbReference type="ARBA" id="ARBA00022603"/>
    </source>
</evidence>
<proteinExistence type="predicted"/>
<accession>A0ABW9LRB6</accession>
<dbReference type="PANTHER" id="PTHR43619">
    <property type="entry name" value="S-ADENOSYL-L-METHIONINE-DEPENDENT METHYLTRANSFERASE YKTD-RELATED"/>
    <property type="match status" value="1"/>
</dbReference>
<name>A0ABW9LRB6_9MYCO</name>
<dbReference type="InterPro" id="IPR007213">
    <property type="entry name" value="Ppm1/Ppm2/Tcmp"/>
</dbReference>
<organism evidence="3 4">
    <name type="scientific">Mycolicibacterium septicum</name>
    <dbReference type="NCBI Taxonomy" id="98668"/>
    <lineage>
        <taxon>Bacteria</taxon>
        <taxon>Bacillati</taxon>
        <taxon>Actinomycetota</taxon>
        <taxon>Actinomycetes</taxon>
        <taxon>Mycobacteriales</taxon>
        <taxon>Mycobacteriaceae</taxon>
        <taxon>Mycolicibacterium</taxon>
    </lineage>
</organism>
<dbReference type="SUPFAM" id="SSF53335">
    <property type="entry name" value="S-adenosyl-L-methionine-dependent methyltransferases"/>
    <property type="match status" value="1"/>
</dbReference>
<evidence type="ECO:0000313" key="4">
    <source>
        <dbReference type="Proteomes" id="UP001635817"/>
    </source>
</evidence>
<evidence type="ECO:0000313" key="3">
    <source>
        <dbReference type="EMBL" id="MFN6549759.1"/>
    </source>
</evidence>
<dbReference type="InterPro" id="IPR029063">
    <property type="entry name" value="SAM-dependent_MTases_sf"/>
</dbReference>
<dbReference type="GO" id="GO:0008168">
    <property type="term" value="F:methyltransferase activity"/>
    <property type="evidence" value="ECO:0007669"/>
    <property type="project" value="UniProtKB-KW"/>
</dbReference>
<evidence type="ECO:0000256" key="2">
    <source>
        <dbReference type="ARBA" id="ARBA00022679"/>
    </source>
</evidence>
<dbReference type="InterPro" id="IPR016874">
    <property type="entry name" value="TcmP-like"/>
</dbReference>
<dbReference type="Gene3D" id="3.40.50.150">
    <property type="entry name" value="Vaccinia Virus protein VP39"/>
    <property type="match status" value="1"/>
</dbReference>
<dbReference type="GO" id="GO:0032259">
    <property type="term" value="P:methylation"/>
    <property type="evidence" value="ECO:0007669"/>
    <property type="project" value="UniProtKB-KW"/>
</dbReference>
<keyword evidence="2" id="KW-0808">Transferase</keyword>
<sequence length="274" mass="31302">MGKIEPDLGNVQETLLIPLFGRANDAASRHPVLNDKRAVELVDSIDYDFARFKGMSLPGSVLRTAIFDGWVRRFLDEHPAGTVVELGTGLNTRFDRVDNGRVHWFDIDLPDSIALRRRFFDDQDRYTMLAGSVLDTDWFDRVAVAPPPYLFVSEAVLLYLTEEQVRTVITQLADRFEGSLITFDTGGALMMRNQDRNGVMKSVTARMQWICDDPRELEAWGLRLLESRTFAQPQPEVARKWPARYRYGMPVAARLMPSVIKGYKLNLFRLGSDR</sequence>
<comment type="caution">
    <text evidence="3">The sequence shown here is derived from an EMBL/GenBank/DDBJ whole genome shotgun (WGS) entry which is preliminary data.</text>
</comment>
<keyword evidence="4" id="KW-1185">Reference proteome</keyword>
<reference evidence="3 4" key="1">
    <citation type="submission" date="2024-12" db="EMBL/GenBank/DDBJ databases">
        <title>The coexistence of Mycolicibacterium septicum and Mycolicibacterium nivoides in clinical samples.</title>
        <authorList>
            <person name="Wang C."/>
            <person name="Feng Y."/>
            <person name="Zong Z."/>
        </authorList>
    </citation>
    <scope>NUCLEOTIDE SEQUENCE [LARGE SCALE GENOMIC DNA]</scope>
    <source>
        <strain evidence="3 4">120310</strain>
    </source>
</reference>
<protein>
    <submittedName>
        <fullName evidence="3">Class I SAM-dependent methyltransferase</fullName>
    </submittedName>
</protein>
<dbReference type="Pfam" id="PF04072">
    <property type="entry name" value="LCM"/>
    <property type="match status" value="1"/>
</dbReference>